<evidence type="ECO:0000256" key="1">
    <source>
        <dbReference type="ARBA" id="ARBA00038283"/>
    </source>
</evidence>
<dbReference type="InterPro" id="IPR036388">
    <property type="entry name" value="WH-like_DNA-bd_sf"/>
</dbReference>
<feature type="domain" description="Initiator Rep protein WH1" evidence="2">
    <location>
        <begin position="25"/>
        <end position="105"/>
    </location>
</feature>
<evidence type="ECO:0000259" key="2">
    <source>
        <dbReference type="Pfam" id="PF01051"/>
    </source>
</evidence>
<keyword evidence="4" id="KW-1185">Reference proteome</keyword>
<dbReference type="RefSeq" id="WP_211537643.1">
    <property type="nucleotide sequence ID" value="NZ_JAGSSV010000037.1"/>
</dbReference>
<comment type="similarity">
    <text evidence="1">Belongs to the initiator RepB protein family.</text>
</comment>
<accession>A0ABS5HFG7</accession>
<name>A0ABS5HFG7_9GAMM</name>
<comment type="caution">
    <text evidence="3">The sequence shown here is derived from an EMBL/GenBank/DDBJ whole genome shotgun (WGS) entry which is preliminary data.</text>
</comment>
<evidence type="ECO:0000313" key="3">
    <source>
        <dbReference type="EMBL" id="MBR7890235.1"/>
    </source>
</evidence>
<sequence>MPKEDSNKTQSLVSENAFNRDTALVTKRNELIAGHAEMSLNENRIFHAAIAMIDSRAHDIGEIRVTPSQLAYALNTSKSNVSKYLKGTKGSPSLLEELQTRYVRAPLIYDTSCITVDGKRLCLKEDSSRVYIKLSDVQDKEFKDKNGLSVFFDDDIGLHVFDENGRSIPPSIDRIEDALETEINHLGQIVTLDDESARKKQACEMYANAENMLCATALARGKKSSQLKNISIFDTSAYNAEEGYVVFEFGAAFKPYVIDIKENFTKSYMKYVISLTSNLAADLYDIFRKELPINTVKKGKTEISFKKNVDELRIQLGITDKYLRLADFKRAVLDRSKEQINGRTDLEFDYEIPERRNNPRAVFKYILFKVKATKVEIAKLVKEGDLTQELEKYFDSRIAKSLINKYTIERCLNNLNLFIKAKHVTTIANPSGWLRDAIKFDYHETNGVLSLSEYINPVERQFVSEIVREEWDSWDQEERDEFVKYKLKGAYVSIRFSEYLSEFGLQEAHEKFRPKKETAKQQIDVLMSSEIYKKSDH</sequence>
<dbReference type="Pfam" id="PF21205">
    <property type="entry name" value="Rep3_C"/>
    <property type="match status" value="1"/>
</dbReference>
<reference evidence="3 4" key="1">
    <citation type="submission" date="2021-04" db="EMBL/GenBank/DDBJ databases">
        <authorList>
            <person name="Sun C."/>
        </authorList>
    </citation>
    <scope>NUCLEOTIDE SEQUENCE [LARGE SCALE GENOMIC DNA]</scope>
    <source>
        <strain evidence="3 4">A79</strain>
    </source>
</reference>
<protein>
    <submittedName>
        <fullName evidence="3">Replication initiation protein</fullName>
    </submittedName>
</protein>
<reference evidence="4" key="2">
    <citation type="submission" date="2023-07" db="EMBL/GenBank/DDBJ databases">
        <title>Marinomonas vulgaris A79, complete genome.</title>
        <authorList>
            <person name="Ying J.-J."/>
        </authorList>
    </citation>
    <scope>NUCLEOTIDE SEQUENCE [LARGE SCALE GENOMIC DNA]</scope>
    <source>
        <strain evidence="4">A79</strain>
    </source>
</reference>
<dbReference type="Pfam" id="PF01051">
    <property type="entry name" value="Rep3_N"/>
    <property type="match status" value="2"/>
</dbReference>
<dbReference type="SUPFAM" id="SSF46785">
    <property type="entry name" value="Winged helix' DNA-binding domain"/>
    <property type="match status" value="2"/>
</dbReference>
<dbReference type="InterPro" id="IPR036390">
    <property type="entry name" value="WH_DNA-bd_sf"/>
</dbReference>
<proteinExistence type="inferred from homology"/>
<gene>
    <name evidence="3" type="ORF">J9B83_15110</name>
</gene>
<organism evidence="3 4">
    <name type="scientific">Marinomonas vulgaris</name>
    <dbReference type="NCBI Taxonomy" id="2823372"/>
    <lineage>
        <taxon>Bacteria</taxon>
        <taxon>Pseudomonadati</taxon>
        <taxon>Pseudomonadota</taxon>
        <taxon>Gammaproteobacteria</taxon>
        <taxon>Oceanospirillales</taxon>
        <taxon>Oceanospirillaceae</taxon>
        <taxon>Marinomonas</taxon>
    </lineage>
</organism>
<dbReference type="InterPro" id="IPR000525">
    <property type="entry name" value="Initiator_Rep_WH1"/>
</dbReference>
<evidence type="ECO:0000313" key="4">
    <source>
        <dbReference type="Proteomes" id="UP000679722"/>
    </source>
</evidence>
<dbReference type="Proteomes" id="UP000679722">
    <property type="component" value="Unassembled WGS sequence"/>
</dbReference>
<dbReference type="Gene3D" id="1.10.10.10">
    <property type="entry name" value="Winged helix-like DNA-binding domain superfamily/Winged helix DNA-binding domain"/>
    <property type="match status" value="3"/>
</dbReference>
<feature type="domain" description="Initiator Rep protein WH1" evidence="2">
    <location>
        <begin position="220"/>
        <end position="287"/>
    </location>
</feature>
<dbReference type="EMBL" id="JAGSSV010000037">
    <property type="protein sequence ID" value="MBR7890235.1"/>
    <property type="molecule type" value="Genomic_DNA"/>
</dbReference>